<dbReference type="RefSeq" id="WP_123420761.1">
    <property type="nucleotide sequence ID" value="NZ_RJUL01000002.1"/>
</dbReference>
<feature type="domain" description="PAS" evidence="2">
    <location>
        <begin position="869"/>
        <end position="936"/>
    </location>
</feature>
<dbReference type="CDD" id="cd00130">
    <property type="entry name" value="PAS"/>
    <property type="match status" value="1"/>
</dbReference>
<evidence type="ECO:0000259" key="5">
    <source>
        <dbReference type="PROSITE" id="PS50887"/>
    </source>
</evidence>
<dbReference type="NCBIfam" id="TIGR00254">
    <property type="entry name" value="GGDEF"/>
    <property type="match status" value="1"/>
</dbReference>
<dbReference type="SUPFAM" id="SSF55073">
    <property type="entry name" value="Nucleotide cyclase"/>
    <property type="match status" value="1"/>
</dbReference>
<evidence type="ECO:0000313" key="6">
    <source>
        <dbReference type="EMBL" id="ROQ29897.1"/>
    </source>
</evidence>
<reference evidence="6 7" key="1">
    <citation type="submission" date="2018-11" db="EMBL/GenBank/DDBJ databases">
        <title>Genomic Encyclopedia of Type Strains, Phase IV (KMG-IV): sequencing the most valuable type-strain genomes for metagenomic binning, comparative biology and taxonomic classification.</title>
        <authorList>
            <person name="Goeker M."/>
        </authorList>
    </citation>
    <scope>NUCLEOTIDE SEQUENCE [LARGE SCALE GENOMIC DNA]</scope>
    <source>
        <strain evidence="6 7">DSM 21945</strain>
    </source>
</reference>
<proteinExistence type="predicted"/>
<feature type="domain" description="PAC" evidence="3">
    <location>
        <begin position="939"/>
        <end position="991"/>
    </location>
</feature>
<dbReference type="InterPro" id="IPR035965">
    <property type="entry name" value="PAS-like_dom_sf"/>
</dbReference>
<dbReference type="SMART" id="SM00091">
    <property type="entry name" value="PAS"/>
    <property type="match status" value="1"/>
</dbReference>
<dbReference type="SMART" id="SM00052">
    <property type="entry name" value="EAL"/>
    <property type="match status" value="1"/>
</dbReference>
<feature type="domain" description="GGDEF" evidence="5">
    <location>
        <begin position="1019"/>
        <end position="1152"/>
    </location>
</feature>
<dbReference type="Proteomes" id="UP000268033">
    <property type="component" value="Unassembled WGS sequence"/>
</dbReference>
<evidence type="ECO:0000259" key="2">
    <source>
        <dbReference type="PROSITE" id="PS50112"/>
    </source>
</evidence>
<organism evidence="6 7">
    <name type="scientific">Gallaecimonas pentaromativorans</name>
    <dbReference type="NCBI Taxonomy" id="584787"/>
    <lineage>
        <taxon>Bacteria</taxon>
        <taxon>Pseudomonadati</taxon>
        <taxon>Pseudomonadota</taxon>
        <taxon>Gammaproteobacteria</taxon>
        <taxon>Enterobacterales</taxon>
        <taxon>Gallaecimonadaceae</taxon>
        <taxon>Gallaecimonas</taxon>
    </lineage>
</organism>
<dbReference type="InterPro" id="IPR000700">
    <property type="entry name" value="PAS-assoc_C"/>
</dbReference>
<dbReference type="Gene3D" id="3.20.20.450">
    <property type="entry name" value="EAL domain"/>
    <property type="match status" value="1"/>
</dbReference>
<dbReference type="SMART" id="SM00267">
    <property type="entry name" value="GGDEF"/>
    <property type="match status" value="1"/>
</dbReference>
<dbReference type="Pfam" id="PF00563">
    <property type="entry name" value="EAL"/>
    <property type="match status" value="1"/>
</dbReference>
<dbReference type="InterPro" id="IPR052155">
    <property type="entry name" value="Biofilm_reg_signaling"/>
</dbReference>
<dbReference type="EMBL" id="RJUL01000002">
    <property type="protein sequence ID" value="ROQ29897.1"/>
    <property type="molecule type" value="Genomic_DNA"/>
</dbReference>
<evidence type="ECO:0000256" key="1">
    <source>
        <dbReference type="SAM" id="SignalP"/>
    </source>
</evidence>
<name>A0A3N1PSZ2_9GAMM</name>
<dbReference type="CDD" id="cd01948">
    <property type="entry name" value="EAL"/>
    <property type="match status" value="1"/>
</dbReference>
<dbReference type="Pfam" id="PF13426">
    <property type="entry name" value="PAS_9"/>
    <property type="match status" value="1"/>
</dbReference>
<sequence>MSRIASGLFSACFLVLCLLSCQASASDALPTDSNYYLYKTITKADGLSQLSVFDIKKDQDGFYWLATAGGLYRFDGLKLKKFEFGNDESDESASHFARCIQLDNQGGLWVGTQRGLLYKEPHKNAVTAIPAFAGQIIWSVFVYNENELLISTQDSLWRYDYVTQQKKKLSSFGKIKSVVQSHDTLILGTFSEGLVSLDMSSYAKKKVSSFGIKINKIKAFNDHIYIASSTGLYKVDDSLDASPALASGNVNDFIVQQDDIILARDNGIYSIKGNAEYQISTGKIWSLIINDSLLIAGTHTDGLKEYQRSPQALSNINLPPSQQLTYVADIGVLDKSIYFTDNLRHLYEYNRQDKKTTLLNNLKASSIFSSNETLLISDENSINIINKDKGVTVVNHKNKVLEADHDQYWYILDENNNLYKIDNDKLIFLKSLSTCNFGYPNLLKIRTNDIFVGGDAGLCKFVLNSPFFKKISDQWTKSELTINDTPIFLNKKGQGVDENGTIRFDLNLERGEDAYSFAEVRIDNHLYIISSTSKGIRIYKYVNAKPTLLDIFDSRYRILSEYVAGSVSTTTSGLAFFGGVGGISAIDVSKLNEQNYSGNILTSGIKIYNEPKPALQEQFAEKKSITLESYQYPLSVAVSLLDYPFPGRAKLQYRLSSYGDNWYNFDGSSSITLSRLDSGLYEINFRALDKSKVIATSPQYSINILPPWWRSNMAFFLYSLFILGVIIHVMSIINNRRQQHVKLIESEERLKLALWGSGDELWDWDIKSGNIYRSNIWNDFLLPEDGFRSKDNQSNIYPKDLERVKSTLQACLSGEKEEFEVAYRVHDKTMNWVWVLDRGRVVEHDDNGLPGRMTGTLKNISHLKKTEEMLKLLATSFKNISDAICIVDQDFVILDINDSFTTITGQSREEAVGQTWNFSLYNDSFIEQVKQTLDRAGRWHDEIEAKRKNGVIYPIEITIDKVFDEEKDSYNFVAVFSDISERKEKEKELERLTNTDTLTGLPNRSFFMSTLDRQVRKGQHFALLLLDLNNFKQINDSLGHQLGDLLLIEVAERLQKVMQSNHTLYRLGGDEFAVIIDSFNKLDDLTRLSAELHQQLLTPFNLLGEELTMSCAIGAVLYPDDGLSPEHLLRNADAAMYHAKHEGSETCQFFSSSMNEQASARLAIENRIRKALREDLFSVYYQPKVETLTGRCTGAEALLRLPDGKGGFISPVEFIPIAEESGLILDVGNWVLEASCKQVKVWHEQGIFPGRIAINLSARQFRHSDLVAQIDKVLAETQLPAHVLEMEITESTMMEDPIRAIAVMERLRSRNITLAMDDFGTGYSSLSNLRQFPVTSVKIDRAFVKDLTSDQGAKNLTGAIISLADSLALHVVAEGVETAEQLAILKDLNCPTCQGFLFGRPVPAREFEELVTRNGGMLGPENTIN</sequence>
<evidence type="ECO:0000259" key="4">
    <source>
        <dbReference type="PROSITE" id="PS50883"/>
    </source>
</evidence>
<dbReference type="NCBIfam" id="TIGR00229">
    <property type="entry name" value="sensory_box"/>
    <property type="match status" value="1"/>
</dbReference>
<dbReference type="PANTHER" id="PTHR44757:SF2">
    <property type="entry name" value="BIOFILM ARCHITECTURE MAINTENANCE PROTEIN MBAA"/>
    <property type="match status" value="1"/>
</dbReference>
<dbReference type="Gene3D" id="3.30.450.20">
    <property type="entry name" value="PAS domain"/>
    <property type="match status" value="2"/>
</dbReference>
<dbReference type="InterPro" id="IPR043128">
    <property type="entry name" value="Rev_trsase/Diguanyl_cyclase"/>
</dbReference>
<dbReference type="SMART" id="SM00086">
    <property type="entry name" value="PAC"/>
    <property type="match status" value="2"/>
</dbReference>
<evidence type="ECO:0000259" key="3">
    <source>
        <dbReference type="PROSITE" id="PS50113"/>
    </source>
</evidence>
<dbReference type="Gene3D" id="2.60.40.10">
    <property type="entry name" value="Immunoglobulins"/>
    <property type="match status" value="1"/>
</dbReference>
<keyword evidence="1" id="KW-0732">Signal</keyword>
<dbReference type="Pfam" id="PF00990">
    <property type="entry name" value="GGDEF"/>
    <property type="match status" value="1"/>
</dbReference>
<dbReference type="SUPFAM" id="SSF141868">
    <property type="entry name" value="EAL domain-like"/>
    <property type="match status" value="1"/>
</dbReference>
<dbReference type="InterPro" id="IPR001610">
    <property type="entry name" value="PAC"/>
</dbReference>
<comment type="caution">
    <text evidence="6">The sequence shown here is derived from an EMBL/GenBank/DDBJ whole genome shotgun (WGS) entry which is preliminary data.</text>
</comment>
<dbReference type="PROSITE" id="PS50883">
    <property type="entry name" value="EAL"/>
    <property type="match status" value="1"/>
</dbReference>
<accession>A0A3N1PSZ2</accession>
<keyword evidence="7" id="KW-1185">Reference proteome</keyword>
<dbReference type="InterPro" id="IPR001633">
    <property type="entry name" value="EAL_dom"/>
</dbReference>
<gene>
    <name evidence="6" type="ORF">EDC28_102272</name>
</gene>
<dbReference type="InterPro" id="IPR035919">
    <property type="entry name" value="EAL_sf"/>
</dbReference>
<dbReference type="InterPro" id="IPR000014">
    <property type="entry name" value="PAS"/>
</dbReference>
<dbReference type="Pfam" id="PF08447">
    <property type="entry name" value="PAS_3"/>
    <property type="match status" value="1"/>
</dbReference>
<dbReference type="PROSITE" id="PS50113">
    <property type="entry name" value="PAC"/>
    <property type="match status" value="1"/>
</dbReference>
<dbReference type="Gene3D" id="2.130.10.10">
    <property type="entry name" value="YVTN repeat-like/Quinoprotein amine dehydrogenase"/>
    <property type="match status" value="1"/>
</dbReference>
<dbReference type="CDD" id="cd01949">
    <property type="entry name" value="GGDEF"/>
    <property type="match status" value="1"/>
</dbReference>
<dbReference type="SUPFAM" id="SSF55785">
    <property type="entry name" value="PYP-like sensor domain (PAS domain)"/>
    <property type="match status" value="2"/>
</dbReference>
<dbReference type="InterPro" id="IPR029787">
    <property type="entry name" value="Nucleotide_cyclase"/>
</dbReference>
<protein>
    <submittedName>
        <fullName evidence="6">PAS domain S-box-containing protein/diguanylate cyclase (GGDEF)-like protein</fullName>
    </submittedName>
</protein>
<dbReference type="Gene3D" id="3.30.70.270">
    <property type="match status" value="1"/>
</dbReference>
<feature type="signal peptide" evidence="1">
    <location>
        <begin position="1"/>
        <end position="25"/>
    </location>
</feature>
<dbReference type="PANTHER" id="PTHR44757">
    <property type="entry name" value="DIGUANYLATE CYCLASE DGCP"/>
    <property type="match status" value="1"/>
</dbReference>
<dbReference type="InterPro" id="IPR013655">
    <property type="entry name" value="PAS_fold_3"/>
</dbReference>
<dbReference type="SUPFAM" id="SSF63829">
    <property type="entry name" value="Calcium-dependent phosphotriesterase"/>
    <property type="match status" value="1"/>
</dbReference>
<dbReference type="PROSITE" id="PS50887">
    <property type="entry name" value="GGDEF"/>
    <property type="match status" value="1"/>
</dbReference>
<feature type="chain" id="PRO_5018189857" evidence="1">
    <location>
        <begin position="26"/>
        <end position="1425"/>
    </location>
</feature>
<dbReference type="PROSITE" id="PS50112">
    <property type="entry name" value="PAS"/>
    <property type="match status" value="1"/>
</dbReference>
<dbReference type="InterPro" id="IPR013783">
    <property type="entry name" value="Ig-like_fold"/>
</dbReference>
<evidence type="ECO:0000313" key="7">
    <source>
        <dbReference type="Proteomes" id="UP000268033"/>
    </source>
</evidence>
<feature type="domain" description="EAL" evidence="4">
    <location>
        <begin position="1161"/>
        <end position="1415"/>
    </location>
</feature>
<dbReference type="InterPro" id="IPR000160">
    <property type="entry name" value="GGDEF_dom"/>
</dbReference>
<dbReference type="InterPro" id="IPR015943">
    <property type="entry name" value="WD40/YVTN_repeat-like_dom_sf"/>
</dbReference>